<evidence type="ECO:0000313" key="2">
    <source>
        <dbReference type="Proteomes" id="UP001165679"/>
    </source>
</evidence>
<accession>A0AA41YPL7</accession>
<dbReference type="EMBL" id="JAPDNT010000036">
    <property type="protein sequence ID" value="MCW3477369.1"/>
    <property type="molecule type" value="Genomic_DNA"/>
</dbReference>
<dbReference type="RefSeq" id="WP_264716314.1">
    <property type="nucleotide sequence ID" value="NZ_JAPDNT010000036.1"/>
</dbReference>
<protein>
    <submittedName>
        <fullName evidence="1">Uncharacterized protein</fullName>
    </submittedName>
</protein>
<dbReference type="Proteomes" id="UP001165679">
    <property type="component" value="Unassembled WGS sequence"/>
</dbReference>
<gene>
    <name evidence="1" type="ORF">OL599_22630</name>
</gene>
<sequence length="198" mass="21747">MTRNLTSGVLAAVSGEVVTRAVAVELDYDLGVVRMAGTPFDIEVLGHTFTGVGALGRISTAEEGADLQAYSMTIQLAGIPRDAIAIALSADYQGRPATIWEVPLDPDTMKPIADPICIFRGRMDTMAVELDKTFATCTVAVTNRLADWERQRTRLFSDEEQQRVHPGDLGLSYATAMENVEINWPASEWFRDFARRHG</sequence>
<evidence type="ECO:0000313" key="1">
    <source>
        <dbReference type="EMBL" id="MCW3477369.1"/>
    </source>
</evidence>
<comment type="caution">
    <text evidence="1">The sequence shown here is derived from an EMBL/GenBank/DDBJ whole genome shotgun (WGS) entry which is preliminary data.</text>
</comment>
<organism evidence="1 2">
    <name type="scientific">Limobrevibacterium gyesilva</name>
    <dbReference type="NCBI Taxonomy" id="2991712"/>
    <lineage>
        <taxon>Bacteria</taxon>
        <taxon>Pseudomonadati</taxon>
        <taxon>Pseudomonadota</taxon>
        <taxon>Alphaproteobacteria</taxon>
        <taxon>Acetobacterales</taxon>
        <taxon>Acetobacteraceae</taxon>
        <taxon>Limobrevibacterium</taxon>
    </lineage>
</organism>
<reference evidence="1" key="2">
    <citation type="submission" date="2022-10" db="EMBL/GenBank/DDBJ databases">
        <authorList>
            <person name="Trinh H.N."/>
        </authorList>
    </citation>
    <scope>NUCLEOTIDE SEQUENCE</scope>
    <source>
        <strain evidence="1">RN2-1</strain>
    </source>
</reference>
<dbReference type="AlphaFoldDB" id="A0AA41YPL7"/>
<reference evidence="1" key="1">
    <citation type="submission" date="2022-09" db="EMBL/GenBank/DDBJ databases">
        <title>Rhodovastum sp. nov. RN2-1 isolated from soil in Seongnam, South Korea.</title>
        <authorList>
            <person name="Le N.T."/>
        </authorList>
    </citation>
    <scope>NUCLEOTIDE SEQUENCE</scope>
    <source>
        <strain evidence="1">RN2-1</strain>
    </source>
</reference>
<proteinExistence type="predicted"/>
<keyword evidence="2" id="KW-1185">Reference proteome</keyword>
<name>A0AA41YPL7_9PROT</name>